<organism evidence="3">
    <name type="scientific">Ananas comosus var. bracteatus</name>
    <name type="common">red pineapple</name>
    <dbReference type="NCBI Taxonomy" id="296719"/>
    <lineage>
        <taxon>Eukaryota</taxon>
        <taxon>Viridiplantae</taxon>
        <taxon>Streptophyta</taxon>
        <taxon>Embryophyta</taxon>
        <taxon>Tracheophyta</taxon>
        <taxon>Spermatophyta</taxon>
        <taxon>Magnoliopsida</taxon>
        <taxon>Liliopsida</taxon>
        <taxon>Poales</taxon>
        <taxon>Bromeliaceae</taxon>
        <taxon>Bromelioideae</taxon>
        <taxon>Ananas</taxon>
    </lineage>
</organism>
<proteinExistence type="predicted"/>
<reference evidence="3" key="1">
    <citation type="submission" date="2020-07" db="EMBL/GenBank/DDBJ databases">
        <authorList>
            <person name="Lin J."/>
        </authorList>
    </citation>
    <scope>NUCLEOTIDE SEQUENCE</scope>
</reference>
<evidence type="ECO:0000256" key="1">
    <source>
        <dbReference type="SAM" id="MobiDB-lite"/>
    </source>
</evidence>
<feature type="region of interest" description="Disordered" evidence="1">
    <location>
        <begin position="1"/>
        <end position="45"/>
    </location>
</feature>
<sequence>MATPPHSYSSLSSLRRFLRPSPSPPSPAVHRTLGGGGGGGGSESMAYRRSMLRAPPTVRAPGIRRNSCSFIGTVVAPVRRAGRDPEKPWAYTFLEVKRQRACGASSSSSSSSSPSSFEILLAMRDKLAESSLRHLQPNDFIYVSGPLGSYEKVNASGSHEIFYKHISSFHVLIIGALLIGFVMDLNYVKRNDQKQTSHKHEVLVEKELTGPTFGAFDSAEKDRERLHLWHVFFANPYEWWDNRQSKPNRRHPDFKHKGTGEVLWLNPHDPPWVKKQLELYDSKMGLGTNQRNDGRRQSYMVG</sequence>
<dbReference type="PANTHER" id="PTHR10302">
    <property type="entry name" value="SINGLE-STRANDED DNA-BINDING PROTEIN"/>
    <property type="match status" value="1"/>
</dbReference>
<evidence type="ECO:0008006" key="4">
    <source>
        <dbReference type="Google" id="ProtNLM"/>
    </source>
</evidence>
<dbReference type="GO" id="GO:0006264">
    <property type="term" value="P:mitochondrial DNA replication"/>
    <property type="evidence" value="ECO:0007669"/>
    <property type="project" value="TreeGrafter"/>
</dbReference>
<dbReference type="InterPro" id="IPR011344">
    <property type="entry name" value="ssDNA-bd"/>
</dbReference>
<dbReference type="EMBL" id="LR862135">
    <property type="protein sequence ID" value="CAD1841368.1"/>
    <property type="molecule type" value="Genomic_DNA"/>
</dbReference>
<feature type="compositionally biased region" description="Gly residues" evidence="1">
    <location>
        <begin position="33"/>
        <end position="42"/>
    </location>
</feature>
<feature type="transmembrane region" description="Helical" evidence="2">
    <location>
        <begin position="169"/>
        <end position="188"/>
    </location>
</feature>
<feature type="compositionally biased region" description="Low complexity" evidence="1">
    <location>
        <begin position="1"/>
        <end position="15"/>
    </location>
</feature>
<keyword evidence="2" id="KW-1133">Transmembrane helix</keyword>
<name>A0A6V7QEB5_ANACO</name>
<gene>
    <name evidence="3" type="ORF">CB5_LOCUS24579</name>
</gene>
<keyword evidence="2" id="KW-0472">Membrane</keyword>
<protein>
    <recommendedName>
        <fullName evidence="4">Protein OSB1, mitochondrial</fullName>
    </recommendedName>
</protein>
<dbReference type="AlphaFoldDB" id="A0A6V7QEB5"/>
<accession>A0A6V7QEB5</accession>
<evidence type="ECO:0000256" key="2">
    <source>
        <dbReference type="SAM" id="Phobius"/>
    </source>
</evidence>
<dbReference type="GO" id="GO:0003697">
    <property type="term" value="F:single-stranded DNA binding"/>
    <property type="evidence" value="ECO:0007669"/>
    <property type="project" value="InterPro"/>
</dbReference>
<evidence type="ECO:0000313" key="3">
    <source>
        <dbReference type="EMBL" id="CAD1841368.1"/>
    </source>
</evidence>
<dbReference type="GO" id="GO:0042645">
    <property type="term" value="C:mitochondrial nucleoid"/>
    <property type="evidence" value="ECO:0007669"/>
    <property type="project" value="TreeGrafter"/>
</dbReference>
<keyword evidence="2" id="KW-0812">Transmembrane</keyword>
<dbReference type="PANTHER" id="PTHR10302:SF18">
    <property type="entry name" value="PROTEIN OSB1, MITOCHONDRIAL"/>
    <property type="match status" value="1"/>
</dbReference>